<protein>
    <submittedName>
        <fullName evidence="1">Uncharacterized protein</fullName>
    </submittedName>
</protein>
<comment type="caution">
    <text evidence="1">The sequence shown here is derived from an EMBL/GenBank/DDBJ whole genome shotgun (WGS) entry which is preliminary data.</text>
</comment>
<evidence type="ECO:0000313" key="1">
    <source>
        <dbReference type="EMBL" id="HAF2131300.1"/>
    </source>
</evidence>
<reference evidence="1" key="2">
    <citation type="submission" date="2020-02" db="EMBL/GenBank/DDBJ databases">
        <authorList>
            <consortium name="NCBI Pathogen Detection Project"/>
        </authorList>
    </citation>
    <scope>NUCLEOTIDE SEQUENCE</scope>
    <source>
        <strain evidence="1">MA.CK_00/00001968</strain>
    </source>
</reference>
<organism evidence="1">
    <name type="scientific">Salmonella enterica</name>
    <name type="common">Salmonella choleraesuis</name>
    <dbReference type="NCBI Taxonomy" id="28901"/>
    <lineage>
        <taxon>Bacteria</taxon>
        <taxon>Pseudomonadati</taxon>
        <taxon>Pseudomonadota</taxon>
        <taxon>Gammaproteobacteria</taxon>
        <taxon>Enterobacterales</taxon>
        <taxon>Enterobacteriaceae</taxon>
        <taxon>Salmonella</taxon>
    </lineage>
</organism>
<dbReference type="EMBL" id="DAAUQX010000123">
    <property type="protein sequence ID" value="HAF2131300.1"/>
    <property type="molecule type" value="Genomic_DNA"/>
</dbReference>
<name>A0A743ST07_SALER</name>
<reference evidence="1" key="1">
    <citation type="journal article" date="2018" name="Genome Biol.">
        <title>SKESA: strategic k-mer extension for scrupulous assemblies.</title>
        <authorList>
            <person name="Souvorov A."/>
            <person name="Agarwala R."/>
            <person name="Lipman D.J."/>
        </authorList>
    </citation>
    <scope>NUCLEOTIDE SEQUENCE</scope>
    <source>
        <strain evidence="1">MA.CK_00/00001968</strain>
    </source>
</reference>
<proteinExistence type="predicted"/>
<dbReference type="AlphaFoldDB" id="A0A743ST07"/>
<sequence>MSQSLRVNSIFLFGFIPFSQHLNQSLSWLSASDLASSSNHLFSLLRLLILFPGVDESCLGTGDIFLPLAL</sequence>
<accession>A0A743ST07</accession>
<gene>
    <name evidence="1" type="ORF">G9F27_005667</name>
</gene>